<dbReference type="GO" id="GO:0003676">
    <property type="term" value="F:nucleic acid binding"/>
    <property type="evidence" value="ECO:0007669"/>
    <property type="project" value="InterPro"/>
</dbReference>
<dbReference type="CDD" id="cd06135">
    <property type="entry name" value="Orn"/>
    <property type="match status" value="1"/>
</dbReference>
<dbReference type="NCBIfam" id="NF003765">
    <property type="entry name" value="PRK05359.1"/>
    <property type="match status" value="1"/>
</dbReference>
<sequence>MFSVAKFHSRLPFIQKRSASAIQNYLSRLRGLSPLKSANTESATINKARIVWVDCEMTGLEVDQHRLVEIACIVTEPNLEIVDEIGPICIKHPPEVMENMSGWCKNTFKENGLIERIEKEGIPEHDAESKVLEFLKKHVPWNKCPLAGNSVHMDRQFLAKYMPKVMTYLHYRIIDVSSIKELVKRWYPEEELDKIPQKKLVHLALDDIKESIEELRYYKEHFFQDPSPAQVAESEKNGEVERKL</sequence>
<dbReference type="InterPro" id="IPR012337">
    <property type="entry name" value="RNaseH-like_sf"/>
</dbReference>
<organism evidence="7 8">
    <name type="scientific">Ditylenchus destructor</name>
    <dbReference type="NCBI Taxonomy" id="166010"/>
    <lineage>
        <taxon>Eukaryota</taxon>
        <taxon>Metazoa</taxon>
        <taxon>Ecdysozoa</taxon>
        <taxon>Nematoda</taxon>
        <taxon>Chromadorea</taxon>
        <taxon>Rhabditida</taxon>
        <taxon>Tylenchina</taxon>
        <taxon>Tylenchomorpha</taxon>
        <taxon>Sphaerularioidea</taxon>
        <taxon>Anguinidae</taxon>
        <taxon>Anguininae</taxon>
        <taxon>Ditylenchus</taxon>
    </lineage>
</organism>
<keyword evidence="2" id="KW-0540">Nuclease</keyword>
<keyword evidence="4 7" id="KW-0269">Exonuclease</keyword>
<evidence type="ECO:0000313" key="8">
    <source>
        <dbReference type="Proteomes" id="UP001201812"/>
    </source>
</evidence>
<dbReference type="PANTHER" id="PTHR11046:SF0">
    <property type="entry name" value="OLIGORIBONUCLEASE, MITOCHONDRIAL"/>
    <property type="match status" value="1"/>
</dbReference>
<comment type="caution">
    <text evidence="7">The sequence shown here is derived from an EMBL/GenBank/DDBJ whole genome shotgun (WGS) entry which is preliminary data.</text>
</comment>
<dbReference type="EMBL" id="JAKKPZ010000066">
    <property type="protein sequence ID" value="KAI1704562.1"/>
    <property type="molecule type" value="Genomic_DNA"/>
</dbReference>
<evidence type="ECO:0000256" key="5">
    <source>
        <dbReference type="ARBA" id="ARBA00072681"/>
    </source>
</evidence>
<dbReference type="AlphaFoldDB" id="A0AAD4MSN1"/>
<dbReference type="SUPFAM" id="SSF53098">
    <property type="entry name" value="Ribonuclease H-like"/>
    <property type="match status" value="1"/>
</dbReference>
<dbReference type="InterPro" id="IPR013520">
    <property type="entry name" value="Ribonucl_H"/>
</dbReference>
<dbReference type="Proteomes" id="UP001201812">
    <property type="component" value="Unassembled WGS sequence"/>
</dbReference>
<dbReference type="SMART" id="SM00479">
    <property type="entry name" value="EXOIII"/>
    <property type="match status" value="1"/>
</dbReference>
<evidence type="ECO:0000313" key="7">
    <source>
        <dbReference type="EMBL" id="KAI1704562.1"/>
    </source>
</evidence>
<protein>
    <recommendedName>
        <fullName evidence="5">Probable oligoribonuclease</fullName>
    </recommendedName>
</protein>
<reference evidence="7" key="1">
    <citation type="submission" date="2022-01" db="EMBL/GenBank/DDBJ databases">
        <title>Genome Sequence Resource for Two Populations of Ditylenchus destructor, the Migratory Endoparasitic Phytonematode.</title>
        <authorList>
            <person name="Zhang H."/>
            <person name="Lin R."/>
            <person name="Xie B."/>
        </authorList>
    </citation>
    <scope>NUCLEOTIDE SEQUENCE</scope>
    <source>
        <strain evidence="7">BazhouSP</strain>
    </source>
</reference>
<dbReference type="FunFam" id="3.30.420.10:FF:000003">
    <property type="entry name" value="Oligoribonuclease"/>
    <property type="match status" value="1"/>
</dbReference>
<name>A0AAD4MSN1_9BILA</name>
<dbReference type="PANTHER" id="PTHR11046">
    <property type="entry name" value="OLIGORIBONUCLEASE, MITOCHONDRIAL"/>
    <property type="match status" value="1"/>
</dbReference>
<accession>A0AAD4MSN1</accession>
<keyword evidence="8" id="KW-1185">Reference proteome</keyword>
<evidence type="ECO:0000256" key="2">
    <source>
        <dbReference type="ARBA" id="ARBA00022722"/>
    </source>
</evidence>
<dbReference type="Pfam" id="PF00929">
    <property type="entry name" value="RNase_T"/>
    <property type="match status" value="1"/>
</dbReference>
<keyword evidence="3" id="KW-0378">Hydrolase</keyword>
<evidence type="ECO:0000256" key="4">
    <source>
        <dbReference type="ARBA" id="ARBA00022839"/>
    </source>
</evidence>
<evidence type="ECO:0000256" key="3">
    <source>
        <dbReference type="ARBA" id="ARBA00022801"/>
    </source>
</evidence>
<feature type="domain" description="Exonuclease" evidence="6">
    <location>
        <begin position="49"/>
        <end position="224"/>
    </location>
</feature>
<dbReference type="GO" id="GO:0000175">
    <property type="term" value="F:3'-5'-RNA exonuclease activity"/>
    <property type="evidence" value="ECO:0007669"/>
    <property type="project" value="InterPro"/>
</dbReference>
<evidence type="ECO:0000256" key="1">
    <source>
        <dbReference type="ARBA" id="ARBA00009921"/>
    </source>
</evidence>
<gene>
    <name evidence="7" type="ORF">DdX_14197</name>
</gene>
<comment type="similarity">
    <text evidence="1">Belongs to the oligoribonuclease family.</text>
</comment>
<dbReference type="InterPro" id="IPR022894">
    <property type="entry name" value="Oligoribonuclease"/>
</dbReference>
<proteinExistence type="inferred from homology"/>
<dbReference type="Gene3D" id="3.30.420.10">
    <property type="entry name" value="Ribonuclease H-like superfamily/Ribonuclease H"/>
    <property type="match status" value="1"/>
</dbReference>
<evidence type="ECO:0000259" key="6">
    <source>
        <dbReference type="SMART" id="SM00479"/>
    </source>
</evidence>
<dbReference type="InterPro" id="IPR036397">
    <property type="entry name" value="RNaseH_sf"/>
</dbReference>